<dbReference type="InterPro" id="IPR009305">
    <property type="entry name" value="Mpo1-like"/>
</dbReference>
<sequence length="108" mass="12142">MVSVTPQLQVSCSSFQEYRLYYQGTHRSLWTRRSHLVGTAVAAITAVLAAMRLDFRLLTSSIAAGYLICWGGDVFIEQRKPASFQNPIWAFRANMEMIQDVLRGAEAV</sequence>
<dbReference type="Pfam" id="PF06127">
    <property type="entry name" value="Mpo1-like"/>
    <property type="match status" value="1"/>
</dbReference>
<dbReference type="RefSeq" id="XP_067694859.1">
    <property type="nucleotide sequence ID" value="XM_067839938.1"/>
</dbReference>
<gene>
    <name evidence="1" type="ORF">CUR178_08309</name>
</gene>
<comment type="caution">
    <text evidence="1">The sequence shown here is derived from an EMBL/GenBank/DDBJ whole genome shotgun (WGS) entry which is preliminary data.</text>
</comment>
<dbReference type="OrthoDB" id="5511466at2759"/>
<keyword evidence="2" id="KW-1185">Reference proteome</keyword>
<dbReference type="AlphaFoldDB" id="A0A836GKE3"/>
<dbReference type="EMBL" id="JAFHKP010000012">
    <property type="protein sequence ID" value="KAG5483642.1"/>
    <property type="molecule type" value="Genomic_DNA"/>
</dbReference>
<protein>
    <submittedName>
        <fullName evidence="1">Uncharacterized protein</fullName>
    </submittedName>
</protein>
<dbReference type="KEGG" id="lenr:94175448"/>
<dbReference type="PANTHER" id="PTHR34205">
    <property type="entry name" value="TRANSMEMBRANE PROTEIN"/>
    <property type="match status" value="1"/>
</dbReference>
<proteinExistence type="predicted"/>
<accession>A0A836GKE3</accession>
<dbReference type="GeneID" id="94175448"/>
<dbReference type="Proteomes" id="UP000674179">
    <property type="component" value="Chromosome 12"/>
</dbReference>
<evidence type="ECO:0000313" key="2">
    <source>
        <dbReference type="Proteomes" id="UP000674179"/>
    </source>
</evidence>
<dbReference type="PANTHER" id="PTHR34205:SF2">
    <property type="entry name" value="DUF962 DOMAIN-CONTAINING PROTEIN"/>
    <property type="match status" value="1"/>
</dbReference>
<evidence type="ECO:0000313" key="1">
    <source>
        <dbReference type="EMBL" id="KAG5483642.1"/>
    </source>
</evidence>
<name>A0A836GKE3_LEIEN</name>
<reference evidence="1 2" key="1">
    <citation type="submission" date="2021-02" db="EMBL/GenBank/DDBJ databases">
        <title>Leishmania (Mundinia) enrietti genome sequencing and assembly.</title>
        <authorList>
            <person name="Almutairi H."/>
            <person name="Gatherer D."/>
        </authorList>
    </citation>
    <scope>NUCLEOTIDE SEQUENCE [LARGE SCALE GENOMIC DNA]</scope>
    <source>
        <strain evidence="1">CUR178</strain>
    </source>
</reference>
<organism evidence="1 2">
    <name type="scientific">Leishmania enriettii</name>
    <dbReference type="NCBI Taxonomy" id="5663"/>
    <lineage>
        <taxon>Eukaryota</taxon>
        <taxon>Discoba</taxon>
        <taxon>Euglenozoa</taxon>
        <taxon>Kinetoplastea</taxon>
        <taxon>Metakinetoplastina</taxon>
        <taxon>Trypanosomatida</taxon>
        <taxon>Trypanosomatidae</taxon>
        <taxon>Leishmaniinae</taxon>
        <taxon>Leishmania</taxon>
    </lineage>
</organism>